<sequence>MNGHISNHPSSFEMYPSQMKTKEELCTGQCQQCVRYISIPC</sequence>
<reference evidence="1" key="1">
    <citation type="submission" date="2017-12" db="EMBL/GenBank/DDBJ databases">
        <title>High-resolution comparative analysis of great ape genomes.</title>
        <authorList>
            <person name="Pollen A."/>
            <person name="Hastie A."/>
            <person name="Hormozdiari F."/>
            <person name="Dougherty M."/>
            <person name="Liu R."/>
            <person name="Chaisson M."/>
            <person name="Hoppe E."/>
            <person name="Hill C."/>
            <person name="Pang A."/>
            <person name="Hillier L."/>
            <person name="Baker C."/>
            <person name="Armstrong J."/>
            <person name="Shendure J."/>
            <person name="Paten B."/>
            <person name="Wilson R."/>
            <person name="Chao H."/>
            <person name="Schneider V."/>
            <person name="Ventura M."/>
            <person name="Kronenberg Z."/>
            <person name="Murali S."/>
            <person name="Gordon D."/>
            <person name="Cantsilieris S."/>
            <person name="Munson K."/>
            <person name="Nelson B."/>
            <person name="Raja A."/>
            <person name="Underwood J."/>
            <person name="Diekhans M."/>
            <person name="Fiddes I."/>
            <person name="Haussler D."/>
            <person name="Eichler E."/>
        </authorList>
    </citation>
    <scope>NUCLEOTIDE SEQUENCE [LARGE SCALE GENOMIC DNA]</scope>
    <source>
        <strain evidence="1">Susie</strain>
    </source>
</reference>
<proteinExistence type="predicted"/>
<protein>
    <submittedName>
        <fullName evidence="1">EPS8 isoform 3</fullName>
    </submittedName>
</protein>
<name>A0A2J8SQL9_PONAB</name>
<evidence type="ECO:0000313" key="1">
    <source>
        <dbReference type="EMBL" id="PNJ23074.1"/>
    </source>
</evidence>
<dbReference type="EMBL" id="NDHI03003554">
    <property type="protein sequence ID" value="PNJ23074.1"/>
    <property type="molecule type" value="Genomic_DNA"/>
</dbReference>
<organism evidence="1">
    <name type="scientific">Pongo abelii</name>
    <name type="common">Sumatran orangutan</name>
    <name type="synonym">Pongo pygmaeus abelii</name>
    <dbReference type="NCBI Taxonomy" id="9601"/>
    <lineage>
        <taxon>Eukaryota</taxon>
        <taxon>Metazoa</taxon>
        <taxon>Chordata</taxon>
        <taxon>Craniata</taxon>
        <taxon>Vertebrata</taxon>
        <taxon>Euteleostomi</taxon>
        <taxon>Mammalia</taxon>
        <taxon>Eutheria</taxon>
        <taxon>Euarchontoglires</taxon>
        <taxon>Primates</taxon>
        <taxon>Haplorrhini</taxon>
        <taxon>Catarrhini</taxon>
        <taxon>Hominidae</taxon>
        <taxon>Pongo</taxon>
    </lineage>
</organism>
<accession>A0A2J8SQL9</accession>
<dbReference type="AlphaFoldDB" id="A0A2J8SQL9"/>
<comment type="caution">
    <text evidence="1">The sequence shown here is derived from an EMBL/GenBank/DDBJ whole genome shotgun (WGS) entry which is preliminary data.</text>
</comment>
<gene>
    <name evidence="1" type="ORF">CR201_G0041037</name>
</gene>